<dbReference type="AlphaFoldDB" id="A0A5J4P3F1"/>
<evidence type="ECO:0000256" key="2">
    <source>
        <dbReference type="ARBA" id="ARBA00007577"/>
    </source>
</evidence>
<organism evidence="16 17">
    <name type="scientific">Paragonimus westermani</name>
    <dbReference type="NCBI Taxonomy" id="34504"/>
    <lineage>
        <taxon>Eukaryota</taxon>
        <taxon>Metazoa</taxon>
        <taxon>Spiralia</taxon>
        <taxon>Lophotrochozoa</taxon>
        <taxon>Platyhelminthes</taxon>
        <taxon>Trematoda</taxon>
        <taxon>Digenea</taxon>
        <taxon>Plagiorchiida</taxon>
        <taxon>Troglotremata</taxon>
        <taxon>Troglotrematidae</taxon>
        <taxon>Paragonimus</taxon>
    </lineage>
</organism>
<dbReference type="InterPro" id="IPR027417">
    <property type="entry name" value="P-loop_NTPase"/>
</dbReference>
<feature type="compositionally biased region" description="Basic and acidic residues" evidence="12">
    <location>
        <begin position="679"/>
        <end position="689"/>
    </location>
</feature>
<comment type="subcellular location">
    <subcellularLocation>
        <location evidence="1">Membrane</location>
        <topology evidence="1">Multi-pass membrane protein</topology>
    </subcellularLocation>
</comment>
<evidence type="ECO:0000259" key="14">
    <source>
        <dbReference type="PROSITE" id="PS50893"/>
    </source>
</evidence>
<keyword evidence="4 13" id="KW-0812">Transmembrane</keyword>
<dbReference type="GO" id="GO:0005524">
    <property type="term" value="F:ATP binding"/>
    <property type="evidence" value="ECO:0007669"/>
    <property type="project" value="UniProtKB-KW"/>
</dbReference>
<dbReference type="GO" id="GO:0090374">
    <property type="term" value="P:oligopeptide export from mitochondrion"/>
    <property type="evidence" value="ECO:0007669"/>
    <property type="project" value="TreeGrafter"/>
</dbReference>
<keyword evidence="9 13" id="KW-1133">Transmembrane helix</keyword>
<dbReference type="FunFam" id="3.40.50.300:FF:000205">
    <property type="entry name" value="ABC transporter B family member 4"/>
    <property type="match status" value="1"/>
</dbReference>
<dbReference type="Pfam" id="PF00664">
    <property type="entry name" value="ABC_membrane"/>
    <property type="match status" value="2"/>
</dbReference>
<keyword evidence="5" id="KW-0677">Repeat</keyword>
<dbReference type="PANTHER" id="PTHR43394:SF27">
    <property type="entry name" value="ATP-DEPENDENT TRANSLOCASE ABCB1-LIKE"/>
    <property type="match status" value="1"/>
</dbReference>
<dbReference type="GO" id="GO:0016887">
    <property type="term" value="F:ATP hydrolysis activity"/>
    <property type="evidence" value="ECO:0007669"/>
    <property type="project" value="InterPro"/>
</dbReference>
<feature type="transmembrane region" description="Helical" evidence="13">
    <location>
        <begin position="40"/>
        <end position="63"/>
    </location>
</feature>
<feature type="transmembrane region" description="Helical" evidence="13">
    <location>
        <begin position="846"/>
        <end position="863"/>
    </location>
</feature>
<evidence type="ECO:0000256" key="3">
    <source>
        <dbReference type="ARBA" id="ARBA00022448"/>
    </source>
</evidence>
<evidence type="ECO:0000313" key="16">
    <source>
        <dbReference type="EMBL" id="KAA3682421.1"/>
    </source>
</evidence>
<dbReference type="InterPro" id="IPR039421">
    <property type="entry name" value="Type_1_exporter"/>
</dbReference>
<dbReference type="GO" id="GO:0005743">
    <property type="term" value="C:mitochondrial inner membrane"/>
    <property type="evidence" value="ECO:0007669"/>
    <property type="project" value="TreeGrafter"/>
</dbReference>
<keyword evidence="6" id="KW-0547">Nucleotide-binding</keyword>
<keyword evidence="8" id="KW-1278">Translocase</keyword>
<evidence type="ECO:0000256" key="10">
    <source>
        <dbReference type="ARBA" id="ARBA00023136"/>
    </source>
</evidence>
<sequence length="1266" mass="139982">MGLRDKLISKATNGDMSSSREDYPRVSFFKLFRYADAWDLVSLVFGLVLSVGVGAIGPSNVLIFRDLVNTLVDNFDASKAYPICVWFVILGCIMLVASFTQASLLATSSKRQLSRIRLLYFKAILRQDVSWFDKQSSGALISKLSENTSQIELGIGTKLGEFVQNITGFVAGIVIAFTVGWKLTLVACAMLPLVVTAFMLFGFLLKYFTIKELTAYSRAGSISGEVLAAIRTVVAFGGEKKELCRYTRELDAAEKVGIKKSTAFGGVSGSVGLSIFCSAALIFWYGVKLIREEAYDPGSVLLVFINVIMGSIYLGNALPNFQYFMNAVTSAREIYGTIERDPPIDKDYQGVKLPNFKGNVTFKNISFSYPTRPDIPILKDFSLNLESGKMVALVGPSGSGKSTIVHLLQRFYDPTEGQIKVEGVDIRDLDLKAFRTQLGCVQQEPVLFEGTIAENIRMGKLDATQEEIEEAARLANADSFILEQPQAYDTLIGERGGGMSGGQKQRIAIARALIRKPKLLLLDEATSALDTRSERVVQEALEKASSGRTVVVVAHRLTTVRNADLILVLDKGVIQESGTHDELVAQNGLYATMLRNQKQADESATHDEESEEEVNETDKSNPLPEGVWRRDPEVCVALIFLLSSHFGQKKQTDESAAQDEESEDEIHEMVDSHTIPEGVWRRDPGRSSDDLGSSSSVRASIISQVVSDQVTVKKMRKSPIKRLLKINRPELKYIVLGCISAVIAGAVQPSFAILYSEVYSGYFFGVSGERLTKRLRALYFECILRQEIGWFDRPENQAGALTANLATQTSRLKLISGSQLGTIMEAVVLTVVSLVIGFVFSWQLTLLFLAFFPLIVISGMFQVRRMVGRGKTEEDVIMMRVAQEAINSDRTVFTLNLEEHFYQKFRGAMRNDRKAVIRECLMFGLVYSLTQSVSFFAFAAVFALGIHLIDTRVIDYLALFRVFSVLNMGAQSLGRTASFGPEAKRASNSARTILATIDRQSQIPENEGKVPEQPFRGKVTFSHVYFRYPTRKELRILKNFSHTVEPGQTVALVGQSGCGKSTLLQLIQRFYDPSDHGPDSGVFFDQWNLRDLAPRWVRKQIGIVSQEPNLFNMTLEENIAYGDNSRDVGMEEIIEAARRANIHDFISTLPDGYQTMAGQRGSQLSGGQKQRIAIARALLRKPALLLLDEATSALDNESERVVQQALDAAMGSRTAIVVAHRLSTVQEADLIVVLESGRKVETGSPAALMAAKGAFYALHNAEQQTH</sequence>
<dbReference type="EMBL" id="QNGE01000016">
    <property type="protein sequence ID" value="KAA3682421.1"/>
    <property type="molecule type" value="Genomic_DNA"/>
</dbReference>
<feature type="domain" description="ABC transmembrane type-1" evidence="15">
    <location>
        <begin position="44"/>
        <end position="326"/>
    </location>
</feature>
<dbReference type="GO" id="GO:0015421">
    <property type="term" value="F:ABC-type oligopeptide transporter activity"/>
    <property type="evidence" value="ECO:0007669"/>
    <property type="project" value="TreeGrafter"/>
</dbReference>
<name>A0A5J4P3F1_9TREM</name>
<evidence type="ECO:0000313" key="17">
    <source>
        <dbReference type="Proteomes" id="UP000324629"/>
    </source>
</evidence>
<dbReference type="PROSITE" id="PS00211">
    <property type="entry name" value="ABC_TRANSPORTER_1"/>
    <property type="match status" value="2"/>
</dbReference>
<feature type="domain" description="ABC transporter" evidence="14">
    <location>
        <begin position="1019"/>
        <end position="1261"/>
    </location>
</feature>
<feature type="transmembrane region" description="Helical" evidence="13">
    <location>
        <begin position="189"/>
        <end position="208"/>
    </location>
</feature>
<feature type="transmembrane region" description="Helical" evidence="13">
    <location>
        <begin position="920"/>
        <end position="949"/>
    </location>
</feature>
<evidence type="ECO:0000256" key="1">
    <source>
        <dbReference type="ARBA" id="ARBA00004141"/>
    </source>
</evidence>
<keyword evidence="17" id="KW-1185">Reference proteome</keyword>
<dbReference type="FunFam" id="3.40.50.300:FF:000479">
    <property type="entry name" value="Multidrug resistance protein 1A"/>
    <property type="match status" value="1"/>
</dbReference>
<dbReference type="Proteomes" id="UP000324629">
    <property type="component" value="Unassembled WGS sequence"/>
</dbReference>
<feature type="region of interest" description="Disordered" evidence="12">
    <location>
        <begin position="597"/>
        <end position="627"/>
    </location>
</feature>
<feature type="compositionally biased region" description="Basic and acidic residues" evidence="12">
    <location>
        <begin position="598"/>
        <end position="607"/>
    </location>
</feature>
<feature type="domain" description="ABC transporter" evidence="14">
    <location>
        <begin position="360"/>
        <end position="596"/>
    </location>
</feature>
<evidence type="ECO:0000256" key="5">
    <source>
        <dbReference type="ARBA" id="ARBA00022737"/>
    </source>
</evidence>
<dbReference type="InterPro" id="IPR036640">
    <property type="entry name" value="ABC1_TM_sf"/>
</dbReference>
<feature type="transmembrane region" description="Helical" evidence="13">
    <location>
        <begin position="263"/>
        <end position="287"/>
    </location>
</feature>
<dbReference type="SUPFAM" id="SSF52540">
    <property type="entry name" value="P-loop containing nucleoside triphosphate hydrolases"/>
    <property type="match status" value="2"/>
</dbReference>
<evidence type="ECO:0000256" key="12">
    <source>
        <dbReference type="SAM" id="MobiDB-lite"/>
    </source>
</evidence>
<dbReference type="CDD" id="cd03249">
    <property type="entry name" value="ABC_MTABC3_MDL1_MDL2"/>
    <property type="match status" value="2"/>
</dbReference>
<evidence type="ECO:0000256" key="4">
    <source>
        <dbReference type="ARBA" id="ARBA00022692"/>
    </source>
</evidence>
<dbReference type="InterPro" id="IPR017871">
    <property type="entry name" value="ABC_transporter-like_CS"/>
</dbReference>
<feature type="compositionally biased region" description="Acidic residues" evidence="12">
    <location>
        <begin position="656"/>
        <end position="666"/>
    </location>
</feature>
<dbReference type="Gene3D" id="3.40.50.300">
    <property type="entry name" value="P-loop containing nucleotide triphosphate hydrolases"/>
    <property type="match status" value="2"/>
</dbReference>
<evidence type="ECO:0000256" key="13">
    <source>
        <dbReference type="SAM" id="Phobius"/>
    </source>
</evidence>
<dbReference type="CDD" id="cd18577">
    <property type="entry name" value="ABC_6TM_Pgp_ABCB1_D1_like"/>
    <property type="match status" value="1"/>
</dbReference>
<evidence type="ECO:0000256" key="9">
    <source>
        <dbReference type="ARBA" id="ARBA00022989"/>
    </source>
</evidence>
<feature type="transmembrane region" description="Helical" evidence="13">
    <location>
        <begin position="299"/>
        <end position="318"/>
    </location>
</feature>
<evidence type="ECO:0000256" key="8">
    <source>
        <dbReference type="ARBA" id="ARBA00022967"/>
    </source>
</evidence>
<dbReference type="CDD" id="cd18578">
    <property type="entry name" value="ABC_6TM_Pgp_ABCB1_D2_like"/>
    <property type="match status" value="1"/>
</dbReference>
<dbReference type="PROSITE" id="PS50929">
    <property type="entry name" value="ABC_TM1F"/>
    <property type="match status" value="2"/>
</dbReference>
<feature type="transmembrane region" description="Helical" evidence="13">
    <location>
        <begin position="83"/>
        <end position="107"/>
    </location>
</feature>
<evidence type="ECO:0000256" key="11">
    <source>
        <dbReference type="ARBA" id="ARBA00023180"/>
    </source>
</evidence>
<keyword evidence="7 16" id="KW-0067">ATP-binding</keyword>
<dbReference type="InterPro" id="IPR003439">
    <property type="entry name" value="ABC_transporter-like_ATP-bd"/>
</dbReference>
<dbReference type="InterPro" id="IPR003593">
    <property type="entry name" value="AAA+_ATPase"/>
</dbReference>
<dbReference type="Gene3D" id="1.20.1560.10">
    <property type="entry name" value="ABC transporter type 1, transmembrane domain"/>
    <property type="match status" value="2"/>
</dbReference>
<keyword evidence="10 13" id="KW-0472">Membrane</keyword>
<reference evidence="16 17" key="1">
    <citation type="journal article" date="2019" name="Gigascience">
        <title>Whole-genome sequence of the oriental lung fluke Paragonimus westermani.</title>
        <authorList>
            <person name="Oey H."/>
            <person name="Zakrzewski M."/>
            <person name="Narain K."/>
            <person name="Devi K.R."/>
            <person name="Agatsuma T."/>
            <person name="Nawaratna S."/>
            <person name="Gobert G.N."/>
            <person name="Jones M.K."/>
            <person name="Ragan M.A."/>
            <person name="McManus D.P."/>
            <person name="Krause L."/>
        </authorList>
    </citation>
    <scope>NUCLEOTIDE SEQUENCE [LARGE SCALE GENOMIC DNA]</scope>
    <source>
        <strain evidence="16 17">IND2009</strain>
    </source>
</reference>
<dbReference type="PANTHER" id="PTHR43394">
    <property type="entry name" value="ATP-DEPENDENT PERMEASE MDL1, MITOCHONDRIAL"/>
    <property type="match status" value="1"/>
</dbReference>
<evidence type="ECO:0000256" key="7">
    <source>
        <dbReference type="ARBA" id="ARBA00022840"/>
    </source>
</evidence>
<keyword evidence="3" id="KW-0813">Transport</keyword>
<dbReference type="Pfam" id="PF00005">
    <property type="entry name" value="ABC_tran"/>
    <property type="match status" value="2"/>
</dbReference>
<accession>A0A5J4P3F1</accession>
<evidence type="ECO:0000256" key="6">
    <source>
        <dbReference type="ARBA" id="ARBA00022741"/>
    </source>
</evidence>
<evidence type="ECO:0000259" key="15">
    <source>
        <dbReference type="PROSITE" id="PS50929"/>
    </source>
</evidence>
<comment type="similarity">
    <text evidence="2">Belongs to the ABC transporter superfamily. ABCB family. Multidrug resistance exporter (TC 3.A.1.201) subfamily.</text>
</comment>
<dbReference type="InterPro" id="IPR011527">
    <property type="entry name" value="ABC1_TM_dom"/>
</dbReference>
<feature type="transmembrane region" description="Helical" evidence="13">
    <location>
        <begin position="162"/>
        <end position="183"/>
    </location>
</feature>
<dbReference type="SUPFAM" id="SSF90123">
    <property type="entry name" value="ABC transporter transmembrane region"/>
    <property type="match status" value="2"/>
</dbReference>
<proteinExistence type="inferred from homology"/>
<dbReference type="PROSITE" id="PS50893">
    <property type="entry name" value="ABC_TRANSPORTER_2"/>
    <property type="match status" value="2"/>
</dbReference>
<protein>
    <submittedName>
        <fullName evidence="16">ATP-binding cassette, subfamily B (MDR/TAP), member 1</fullName>
    </submittedName>
</protein>
<feature type="domain" description="ABC transmembrane type-1" evidence="15">
    <location>
        <begin position="760"/>
        <end position="985"/>
    </location>
</feature>
<gene>
    <name evidence="16" type="ORF">DEA37_0005407</name>
</gene>
<keyword evidence="11" id="KW-0325">Glycoprotein</keyword>
<comment type="caution">
    <text evidence="16">The sequence shown here is derived from an EMBL/GenBank/DDBJ whole genome shotgun (WGS) entry which is preliminary data.</text>
</comment>
<feature type="region of interest" description="Disordered" evidence="12">
    <location>
        <begin position="650"/>
        <end position="695"/>
    </location>
</feature>
<dbReference type="SMART" id="SM00382">
    <property type="entry name" value="AAA"/>
    <property type="match status" value="2"/>
</dbReference>